<keyword evidence="2" id="KW-1185">Reference proteome</keyword>
<proteinExistence type="predicted"/>
<sequence length="70" mass="8057">MLKLLLYAPRHSSRTLLPPKVLHQADLERIAFCMVVHQVSAWCSTVGVSEPMRAPVHYGIYGLLWKIDRR</sequence>
<protein>
    <submittedName>
        <fullName evidence="1">Uncharacterized protein</fullName>
    </submittedName>
</protein>
<gene>
    <name evidence="1" type="ORF">OUZ56_030354</name>
</gene>
<evidence type="ECO:0000313" key="1">
    <source>
        <dbReference type="EMBL" id="KAK4015374.1"/>
    </source>
</evidence>
<dbReference type="Proteomes" id="UP001234178">
    <property type="component" value="Unassembled WGS sequence"/>
</dbReference>
<name>A0ABQ9ZR20_9CRUS</name>
<evidence type="ECO:0000313" key="2">
    <source>
        <dbReference type="Proteomes" id="UP001234178"/>
    </source>
</evidence>
<reference evidence="1 2" key="1">
    <citation type="journal article" date="2023" name="Nucleic Acids Res.">
        <title>The hologenome of Daphnia magna reveals possible DNA methylation and microbiome-mediated evolution of the host genome.</title>
        <authorList>
            <person name="Chaturvedi A."/>
            <person name="Li X."/>
            <person name="Dhandapani V."/>
            <person name="Marshall H."/>
            <person name="Kissane S."/>
            <person name="Cuenca-Cambronero M."/>
            <person name="Asole G."/>
            <person name="Calvet F."/>
            <person name="Ruiz-Romero M."/>
            <person name="Marangio P."/>
            <person name="Guigo R."/>
            <person name="Rago D."/>
            <person name="Mirbahai L."/>
            <person name="Eastwood N."/>
            <person name="Colbourne J.K."/>
            <person name="Zhou J."/>
            <person name="Mallon E."/>
            <person name="Orsini L."/>
        </authorList>
    </citation>
    <scope>NUCLEOTIDE SEQUENCE [LARGE SCALE GENOMIC DNA]</scope>
    <source>
        <strain evidence="1">LRV0_1</strain>
    </source>
</reference>
<comment type="caution">
    <text evidence="1">The sequence shown here is derived from an EMBL/GenBank/DDBJ whole genome shotgun (WGS) entry which is preliminary data.</text>
</comment>
<organism evidence="1 2">
    <name type="scientific">Daphnia magna</name>
    <dbReference type="NCBI Taxonomy" id="35525"/>
    <lineage>
        <taxon>Eukaryota</taxon>
        <taxon>Metazoa</taxon>
        <taxon>Ecdysozoa</taxon>
        <taxon>Arthropoda</taxon>
        <taxon>Crustacea</taxon>
        <taxon>Branchiopoda</taxon>
        <taxon>Diplostraca</taxon>
        <taxon>Cladocera</taxon>
        <taxon>Anomopoda</taxon>
        <taxon>Daphniidae</taxon>
        <taxon>Daphnia</taxon>
    </lineage>
</organism>
<accession>A0ABQ9ZR20</accession>
<dbReference type="EMBL" id="JAOYFB010000005">
    <property type="protein sequence ID" value="KAK4015374.1"/>
    <property type="molecule type" value="Genomic_DNA"/>
</dbReference>